<dbReference type="SUPFAM" id="SSF52200">
    <property type="entry name" value="Toll/Interleukin receptor TIR domain"/>
    <property type="match status" value="1"/>
</dbReference>
<evidence type="ECO:0000256" key="4">
    <source>
        <dbReference type="ARBA" id="ARBA00022729"/>
    </source>
</evidence>
<gene>
    <name evidence="9" type="ORF">ACJMK2_000663</name>
</gene>
<dbReference type="SMART" id="SM00255">
    <property type="entry name" value="TIR"/>
    <property type="match status" value="1"/>
</dbReference>
<reference evidence="9 10" key="1">
    <citation type="submission" date="2024-11" db="EMBL/GenBank/DDBJ databases">
        <title>Chromosome-level genome assembly of the freshwater bivalve Anodonta woodiana.</title>
        <authorList>
            <person name="Chen X."/>
        </authorList>
    </citation>
    <scope>NUCLEOTIDE SEQUENCE [LARGE SCALE GENOMIC DNA]</scope>
    <source>
        <strain evidence="9">MN2024</strain>
        <tissue evidence="9">Gills</tissue>
    </source>
</reference>
<dbReference type="Gene3D" id="3.40.50.10140">
    <property type="entry name" value="Toll/interleukin-1 receptor homology (TIR) domain"/>
    <property type="match status" value="1"/>
</dbReference>
<sequence length="813" mass="93610">MASKLVRLSLITNTNRIFARIANEWSIIIYLLILVNVVPISEAISNCTLNGIRYLCSNIATTTDFPLVLTANVRKVTLIGTNELSHSFPDERFTHHTWSKVSELSILVFTNVDSIERMFLNGLEELKFLSVSSCTDIHTIDKDTFSFTPNIEELHFDGDTRLHLYVVEAALTDKLSNLRFLSLIAIQGSENHVVLGKNFSNALLGKILTALDISRVNVIYVEHAITQDVFGNLKYLNVSYSTILLPRKLNDISRGLAPNIELLDITGVRYLLLNSMIEGEYQIEECFLDLKPMYFFLQGIFEPDIQVNLDVIVRSDNCYTEVPKMLDFSKNSLARLNITFLGNSSAHELETLNLEGNKMEYISPHLLSICRSLKNLDLSNNLLMKMQNMDDFTNMFTENKDLEIIFLRNNRLTFVPSNLFVSNSKLRIIDLSENELIYFNLYLYFVENLALINLRMNRLKDLSASMMEQFDSLLWKQNSESNQRTNVTNVLLKHFQDKSLIGKRYRYGYNASEDIQFEELHSMIPLYVTIDILDNRFVCDCDTLVFMEWILFTKIDIINKTVLSCKYGNNDEYLSIELLQTVQTNCRLAVRIGFGVASSAAIIVSILTFVIMFHRRCKSDRRNQDLQNLKKEILQENTHFEFLMFLSYCSRDTQIVEEQILPSLKRYLHETFNTARDIVCTGADDFVPGMRIIDEIHRCINKSLVVVPVITPAFLQSKWSQEECVAAVDRHRQVVILMEKNTDTSSAIVTIQNLIWQHTRGTWSDNEGVFVIRPSWNIICEGIIRAASEALRHYRRHNLIEPAEDNPLVEEMV</sequence>
<evidence type="ECO:0000256" key="1">
    <source>
        <dbReference type="ARBA" id="ARBA00004167"/>
    </source>
</evidence>
<feature type="transmembrane region" description="Helical" evidence="7">
    <location>
        <begin position="21"/>
        <end position="40"/>
    </location>
</feature>
<dbReference type="EMBL" id="JBJQND010000001">
    <property type="protein sequence ID" value="KAL3888292.1"/>
    <property type="molecule type" value="Genomic_DNA"/>
</dbReference>
<protein>
    <recommendedName>
        <fullName evidence="8">TIR domain-containing protein</fullName>
    </recommendedName>
</protein>
<dbReference type="Gene3D" id="3.80.10.10">
    <property type="entry name" value="Ribonuclease Inhibitor"/>
    <property type="match status" value="2"/>
</dbReference>
<evidence type="ECO:0000313" key="10">
    <source>
        <dbReference type="Proteomes" id="UP001634394"/>
    </source>
</evidence>
<proteinExistence type="inferred from homology"/>
<dbReference type="PANTHER" id="PTHR24365:SF522">
    <property type="entry name" value="LOW QUALITY PROTEIN: TOLL-LIKE RECEPTOR 13-RELATED"/>
    <property type="match status" value="1"/>
</dbReference>
<dbReference type="PROSITE" id="PS51450">
    <property type="entry name" value="LRR"/>
    <property type="match status" value="1"/>
</dbReference>
<evidence type="ECO:0000256" key="6">
    <source>
        <dbReference type="ARBA" id="ARBA00023136"/>
    </source>
</evidence>
<dbReference type="Proteomes" id="UP001634394">
    <property type="component" value="Unassembled WGS sequence"/>
</dbReference>
<keyword evidence="5 7" id="KW-1133">Transmembrane helix</keyword>
<evidence type="ECO:0000256" key="7">
    <source>
        <dbReference type="SAM" id="Phobius"/>
    </source>
</evidence>
<accession>A0ABD3XT90</accession>
<evidence type="ECO:0000256" key="5">
    <source>
        <dbReference type="ARBA" id="ARBA00022989"/>
    </source>
</evidence>
<keyword evidence="6 7" id="KW-0472">Membrane</keyword>
<feature type="domain" description="TIR" evidence="8">
    <location>
        <begin position="640"/>
        <end position="791"/>
    </location>
</feature>
<dbReference type="SUPFAM" id="SSF52058">
    <property type="entry name" value="L domain-like"/>
    <property type="match status" value="1"/>
</dbReference>
<keyword evidence="4" id="KW-0732">Signal</keyword>
<evidence type="ECO:0000256" key="2">
    <source>
        <dbReference type="ARBA" id="ARBA00009634"/>
    </source>
</evidence>
<dbReference type="InterPro" id="IPR001611">
    <property type="entry name" value="Leu-rich_rpt"/>
</dbReference>
<dbReference type="PANTHER" id="PTHR24365">
    <property type="entry name" value="TOLL-LIKE RECEPTOR"/>
    <property type="match status" value="1"/>
</dbReference>
<keyword evidence="3 7" id="KW-0812">Transmembrane</keyword>
<comment type="similarity">
    <text evidence="2">Belongs to the Toll-like receptor family.</text>
</comment>
<feature type="transmembrane region" description="Helical" evidence="7">
    <location>
        <begin position="588"/>
        <end position="613"/>
    </location>
</feature>
<dbReference type="AlphaFoldDB" id="A0ABD3XT90"/>
<evidence type="ECO:0000259" key="8">
    <source>
        <dbReference type="PROSITE" id="PS50104"/>
    </source>
</evidence>
<dbReference type="Pfam" id="PF13676">
    <property type="entry name" value="TIR_2"/>
    <property type="match status" value="1"/>
</dbReference>
<evidence type="ECO:0000256" key="3">
    <source>
        <dbReference type="ARBA" id="ARBA00022692"/>
    </source>
</evidence>
<organism evidence="9 10">
    <name type="scientific">Sinanodonta woodiana</name>
    <name type="common">Chinese pond mussel</name>
    <name type="synonym">Anodonta woodiana</name>
    <dbReference type="NCBI Taxonomy" id="1069815"/>
    <lineage>
        <taxon>Eukaryota</taxon>
        <taxon>Metazoa</taxon>
        <taxon>Spiralia</taxon>
        <taxon>Lophotrochozoa</taxon>
        <taxon>Mollusca</taxon>
        <taxon>Bivalvia</taxon>
        <taxon>Autobranchia</taxon>
        <taxon>Heteroconchia</taxon>
        <taxon>Palaeoheterodonta</taxon>
        <taxon>Unionida</taxon>
        <taxon>Unionoidea</taxon>
        <taxon>Unionidae</taxon>
        <taxon>Unioninae</taxon>
        <taxon>Sinanodonta</taxon>
    </lineage>
</organism>
<evidence type="ECO:0000313" key="9">
    <source>
        <dbReference type="EMBL" id="KAL3888292.1"/>
    </source>
</evidence>
<keyword evidence="10" id="KW-1185">Reference proteome</keyword>
<comment type="subcellular location">
    <subcellularLocation>
        <location evidence="1">Membrane</location>
        <topology evidence="1">Single-pass membrane protein</topology>
    </subcellularLocation>
</comment>
<name>A0ABD3XT90_SINWO</name>
<comment type="caution">
    <text evidence="9">The sequence shown here is derived from an EMBL/GenBank/DDBJ whole genome shotgun (WGS) entry which is preliminary data.</text>
</comment>
<dbReference type="InterPro" id="IPR000157">
    <property type="entry name" value="TIR_dom"/>
</dbReference>
<dbReference type="InterPro" id="IPR032675">
    <property type="entry name" value="LRR_dom_sf"/>
</dbReference>
<dbReference type="GO" id="GO:0016020">
    <property type="term" value="C:membrane"/>
    <property type="evidence" value="ECO:0007669"/>
    <property type="project" value="UniProtKB-SubCell"/>
</dbReference>
<dbReference type="SUPFAM" id="SSF52047">
    <property type="entry name" value="RNI-like"/>
    <property type="match status" value="1"/>
</dbReference>
<dbReference type="PROSITE" id="PS50104">
    <property type="entry name" value="TIR"/>
    <property type="match status" value="1"/>
</dbReference>
<dbReference type="InterPro" id="IPR035897">
    <property type="entry name" value="Toll_tir_struct_dom_sf"/>
</dbReference>